<proteinExistence type="predicted"/>
<reference evidence="1 2" key="1">
    <citation type="submission" date="2013-01" db="EMBL/GenBank/DDBJ databases">
        <authorList>
            <person name="Bench S."/>
        </authorList>
    </citation>
    <scope>NUCLEOTIDE SEQUENCE [LARGE SCALE GENOMIC DNA]</scope>
    <source>
        <strain evidence="1 2">WH 0401</strain>
    </source>
</reference>
<dbReference type="AlphaFoldDB" id="T2JCS3"/>
<reference evidence="1 2" key="2">
    <citation type="submission" date="2013-09" db="EMBL/GenBank/DDBJ databases">
        <title>Whole genome comparison of six Crocosphaera watsonii strains with differing phenotypes.</title>
        <authorList>
            <person name="Bench S.R."/>
            <person name="Heller P."/>
            <person name="Frank I."/>
            <person name="Arciniega M."/>
            <person name="Shilova I.N."/>
            <person name="Zehr J.P."/>
        </authorList>
    </citation>
    <scope>NUCLEOTIDE SEQUENCE [LARGE SCALE GENOMIC DNA]</scope>
    <source>
        <strain evidence="1 2">WH 0401</strain>
    </source>
</reference>
<comment type="caution">
    <text evidence="1">The sequence shown here is derived from an EMBL/GenBank/DDBJ whole genome shotgun (WGS) entry which is preliminary data.</text>
</comment>
<gene>
    <name evidence="1" type="ORF">CWATWH0401_3575</name>
</gene>
<evidence type="ECO:0000313" key="1">
    <source>
        <dbReference type="EMBL" id="CCQ63035.1"/>
    </source>
</evidence>
<accession>T2JCS3</accession>
<organism evidence="1 2">
    <name type="scientific">Crocosphaera watsonii WH 0401</name>
    <dbReference type="NCBI Taxonomy" id="555881"/>
    <lineage>
        <taxon>Bacteria</taxon>
        <taxon>Bacillati</taxon>
        <taxon>Cyanobacteriota</taxon>
        <taxon>Cyanophyceae</taxon>
        <taxon>Oscillatoriophycideae</taxon>
        <taxon>Chroococcales</taxon>
        <taxon>Aphanothecaceae</taxon>
        <taxon>Crocosphaera</taxon>
    </lineage>
</organism>
<protein>
    <submittedName>
        <fullName evidence="1">Uncharacterized protein</fullName>
    </submittedName>
</protein>
<dbReference type="Proteomes" id="UP000018198">
    <property type="component" value="Unassembled WGS sequence"/>
</dbReference>
<evidence type="ECO:0000313" key="2">
    <source>
        <dbReference type="Proteomes" id="UP000018198"/>
    </source>
</evidence>
<dbReference type="RefSeq" id="WP_021836271.1">
    <property type="nucleotide sequence ID" value="NZ_CAQM01000645.1"/>
</dbReference>
<name>T2JCS3_CROWT</name>
<sequence length="68" mass="7865">MNHKLVDSLITIIGSLSEEERENFEEKLFFDNNQIRTQELINLAQKGNSFDFLADEPDIYTLEDGESV</sequence>
<dbReference type="EMBL" id="CAQM01000645">
    <property type="protein sequence ID" value="CCQ63035.1"/>
    <property type="molecule type" value="Genomic_DNA"/>
</dbReference>